<proteinExistence type="inferred from homology"/>
<dbReference type="InterPro" id="IPR045014">
    <property type="entry name" value="TM41A/B"/>
</dbReference>
<feature type="domain" description="VTT" evidence="9">
    <location>
        <begin position="207"/>
        <end position="327"/>
    </location>
</feature>
<feature type="transmembrane region" description="Helical" evidence="8">
    <location>
        <begin position="291"/>
        <end position="318"/>
    </location>
</feature>
<accession>A0A433TRR2</accession>
<keyword evidence="2 8" id="KW-0812">Transmembrane</keyword>
<protein>
    <recommendedName>
        <fullName evidence="9">VTT domain-containing protein</fullName>
    </recommendedName>
</protein>
<evidence type="ECO:0000256" key="4">
    <source>
        <dbReference type="ARBA" id="ARBA00022989"/>
    </source>
</evidence>
<dbReference type="AlphaFoldDB" id="A0A433TRR2"/>
<dbReference type="Proteomes" id="UP000271974">
    <property type="component" value="Unassembled WGS sequence"/>
</dbReference>
<dbReference type="GO" id="GO:0016020">
    <property type="term" value="C:membrane"/>
    <property type="evidence" value="ECO:0007669"/>
    <property type="project" value="UniProtKB-SubCell"/>
</dbReference>
<feature type="region of interest" description="Disordered" evidence="7">
    <location>
        <begin position="92"/>
        <end position="124"/>
    </location>
</feature>
<evidence type="ECO:0000256" key="7">
    <source>
        <dbReference type="SAM" id="MobiDB-lite"/>
    </source>
</evidence>
<sequence>MPSLTEAAMMAQLESPLMGVVAVLGHLLTLSLNRIRKDVLACRTKTCCRRQVRCNSAIRLCYSLQLLPVVNEKHDLCSVQLPPPPSTTLGMMPMTRSAKSQPDPSLRPDAGAATSLSAGHGRGENSEQHKSVLWVPVIFAVASYVLYLLSRGFTDQDTHETQDLKFPTNMEELSELARFLSNFKDKYWQRVFVLFVAAYIYKQTFAIPGSVFLNILSGALFGPWAGFALTALLSAVGATSCYLLSRAFGRGYVLRWFPDRVHSFQQKIEENRDSLFFFLLFLRLFPMSPNWLMNITAPIVGIPVYLFFLSVFIGLMPYTFVCAQTGSVLSQVSSVEDIFSTWTMVSMLLAALAALLPGLVIKRMHAKQGQGHRKAN</sequence>
<reference evidence="10 11" key="1">
    <citation type="submission" date="2019-01" db="EMBL/GenBank/DDBJ databases">
        <title>A draft genome assembly of the solar-powered sea slug Elysia chlorotica.</title>
        <authorList>
            <person name="Cai H."/>
            <person name="Li Q."/>
            <person name="Fang X."/>
            <person name="Li J."/>
            <person name="Curtis N.E."/>
            <person name="Altenburger A."/>
            <person name="Shibata T."/>
            <person name="Feng M."/>
            <person name="Maeda T."/>
            <person name="Schwartz J.A."/>
            <person name="Shigenobu S."/>
            <person name="Lundholm N."/>
            <person name="Nishiyama T."/>
            <person name="Yang H."/>
            <person name="Hasebe M."/>
            <person name="Li S."/>
            <person name="Pierce S.K."/>
            <person name="Wang J."/>
        </authorList>
    </citation>
    <scope>NUCLEOTIDE SEQUENCE [LARGE SCALE GENOMIC DNA]</scope>
    <source>
        <strain evidence="10">EC2010</strain>
        <tissue evidence="10">Whole organism of an adult</tissue>
    </source>
</reference>
<evidence type="ECO:0000256" key="3">
    <source>
        <dbReference type="ARBA" id="ARBA00022729"/>
    </source>
</evidence>
<evidence type="ECO:0000256" key="2">
    <source>
        <dbReference type="ARBA" id="ARBA00022692"/>
    </source>
</evidence>
<evidence type="ECO:0000256" key="5">
    <source>
        <dbReference type="ARBA" id="ARBA00023136"/>
    </source>
</evidence>
<comment type="caution">
    <text evidence="10">The sequence shown here is derived from an EMBL/GenBank/DDBJ whole genome shotgun (WGS) entry which is preliminary data.</text>
</comment>
<feature type="transmembrane region" description="Helical" evidence="8">
    <location>
        <begin position="191"/>
        <end position="212"/>
    </location>
</feature>
<organism evidence="10 11">
    <name type="scientific">Elysia chlorotica</name>
    <name type="common">Eastern emerald elysia</name>
    <name type="synonym">Sea slug</name>
    <dbReference type="NCBI Taxonomy" id="188477"/>
    <lineage>
        <taxon>Eukaryota</taxon>
        <taxon>Metazoa</taxon>
        <taxon>Spiralia</taxon>
        <taxon>Lophotrochozoa</taxon>
        <taxon>Mollusca</taxon>
        <taxon>Gastropoda</taxon>
        <taxon>Heterobranchia</taxon>
        <taxon>Euthyneura</taxon>
        <taxon>Panpulmonata</taxon>
        <taxon>Sacoglossa</taxon>
        <taxon>Placobranchoidea</taxon>
        <taxon>Plakobranchidae</taxon>
        <taxon>Elysia</taxon>
    </lineage>
</organism>
<keyword evidence="4 8" id="KW-1133">Transmembrane helix</keyword>
<dbReference type="EMBL" id="RQTK01000210">
    <property type="protein sequence ID" value="RUS84309.1"/>
    <property type="molecule type" value="Genomic_DNA"/>
</dbReference>
<evidence type="ECO:0000313" key="10">
    <source>
        <dbReference type="EMBL" id="RUS84309.1"/>
    </source>
</evidence>
<evidence type="ECO:0000256" key="8">
    <source>
        <dbReference type="SAM" id="Phobius"/>
    </source>
</evidence>
<comment type="subcellular location">
    <subcellularLocation>
        <location evidence="1">Membrane</location>
        <topology evidence="1">Multi-pass membrane protein</topology>
    </subcellularLocation>
</comment>
<comment type="similarity">
    <text evidence="6">Belongs to the TMEM41 family.</text>
</comment>
<evidence type="ECO:0000313" key="11">
    <source>
        <dbReference type="Proteomes" id="UP000271974"/>
    </source>
</evidence>
<feature type="transmembrane region" description="Helical" evidence="8">
    <location>
        <begin position="338"/>
        <end position="361"/>
    </location>
</feature>
<name>A0A433TRR2_ELYCH</name>
<keyword evidence="5 8" id="KW-0472">Membrane</keyword>
<keyword evidence="11" id="KW-1185">Reference proteome</keyword>
<keyword evidence="3" id="KW-0732">Signal</keyword>
<dbReference type="PANTHER" id="PTHR43220">
    <property type="match status" value="1"/>
</dbReference>
<evidence type="ECO:0000259" key="9">
    <source>
        <dbReference type="Pfam" id="PF09335"/>
    </source>
</evidence>
<dbReference type="Pfam" id="PF09335">
    <property type="entry name" value="VTT_dom"/>
    <property type="match status" value="1"/>
</dbReference>
<evidence type="ECO:0000256" key="1">
    <source>
        <dbReference type="ARBA" id="ARBA00004141"/>
    </source>
</evidence>
<feature type="transmembrane region" description="Helical" evidence="8">
    <location>
        <begin position="132"/>
        <end position="149"/>
    </location>
</feature>
<dbReference type="STRING" id="188477.A0A433TRR2"/>
<evidence type="ECO:0000256" key="6">
    <source>
        <dbReference type="ARBA" id="ARBA00025797"/>
    </source>
</evidence>
<dbReference type="PANTHER" id="PTHR43220:SF21">
    <property type="entry name" value="TRANSMEMBRANE PROTEIN 41A"/>
    <property type="match status" value="1"/>
</dbReference>
<feature type="transmembrane region" description="Helical" evidence="8">
    <location>
        <begin position="224"/>
        <end position="245"/>
    </location>
</feature>
<dbReference type="OrthoDB" id="3364966at2759"/>
<dbReference type="InterPro" id="IPR032816">
    <property type="entry name" value="VTT_dom"/>
</dbReference>
<gene>
    <name evidence="10" type="ORF">EGW08_007953</name>
</gene>